<evidence type="ECO:0000256" key="3">
    <source>
        <dbReference type="ARBA" id="ARBA00022801"/>
    </source>
</evidence>
<dbReference type="NCBIfam" id="TIGR01230">
    <property type="entry name" value="agmatinase"/>
    <property type="match status" value="1"/>
</dbReference>
<evidence type="ECO:0000256" key="4">
    <source>
        <dbReference type="PIRSR" id="PIRSR036979-1"/>
    </source>
</evidence>
<dbReference type="GO" id="GO:0008783">
    <property type="term" value="F:agmatinase activity"/>
    <property type="evidence" value="ECO:0007669"/>
    <property type="project" value="UniProtKB-EC"/>
</dbReference>
<evidence type="ECO:0000313" key="6">
    <source>
        <dbReference type="EMBL" id="OFV67353.1"/>
    </source>
</evidence>
<dbReference type="EC" id="3.5.3.11" evidence="6"/>
<dbReference type="Gene3D" id="3.40.800.10">
    <property type="entry name" value="Ureohydrolase domain"/>
    <property type="match status" value="1"/>
</dbReference>
<evidence type="ECO:0000256" key="1">
    <source>
        <dbReference type="ARBA" id="ARBA00009227"/>
    </source>
</evidence>
<feature type="binding site" evidence="4">
    <location>
        <position position="212"/>
    </location>
    <ligand>
        <name>Mn(2+)</name>
        <dbReference type="ChEBI" id="CHEBI:29035"/>
        <label>1</label>
    </ligand>
</feature>
<dbReference type="EMBL" id="LYOS01000005">
    <property type="protein sequence ID" value="OFV67353.1"/>
    <property type="molecule type" value="Genomic_DNA"/>
</dbReference>
<evidence type="ECO:0000256" key="5">
    <source>
        <dbReference type="RuleBase" id="RU003684"/>
    </source>
</evidence>
<dbReference type="PROSITE" id="PS01053">
    <property type="entry name" value="ARGINASE_1"/>
    <property type="match status" value="1"/>
</dbReference>
<dbReference type="SUPFAM" id="SSF52768">
    <property type="entry name" value="Arginase/deacetylase"/>
    <property type="match status" value="1"/>
</dbReference>
<dbReference type="Pfam" id="PF00491">
    <property type="entry name" value="Arginase"/>
    <property type="match status" value="1"/>
</dbReference>
<feature type="binding site" evidence="4">
    <location>
        <position position="127"/>
    </location>
    <ligand>
        <name>Mn(2+)</name>
        <dbReference type="ChEBI" id="CHEBI:29035"/>
        <label>1</label>
    </ligand>
</feature>
<dbReference type="STRING" id="1838285.SCAL_001622"/>
<keyword evidence="2 4" id="KW-0479">Metal-binding</keyword>
<dbReference type="InterPro" id="IPR023696">
    <property type="entry name" value="Ureohydrolase_dom_sf"/>
</dbReference>
<accession>A0A1F2P806</accession>
<evidence type="ECO:0000313" key="7">
    <source>
        <dbReference type="Proteomes" id="UP000186940"/>
    </source>
</evidence>
<feature type="binding site" evidence="4">
    <location>
        <position position="106"/>
    </location>
    <ligand>
        <name>Mn(2+)</name>
        <dbReference type="ChEBI" id="CHEBI:29035"/>
        <label>1</label>
    </ligand>
</feature>
<feature type="binding site" evidence="4">
    <location>
        <position position="129"/>
    </location>
    <ligand>
        <name>Mn(2+)</name>
        <dbReference type="ChEBI" id="CHEBI:29035"/>
        <label>1</label>
    </ligand>
</feature>
<dbReference type="CDD" id="cd11593">
    <property type="entry name" value="Agmatinase-like_2"/>
    <property type="match status" value="1"/>
</dbReference>
<proteinExistence type="inferred from homology"/>
<feature type="binding site" evidence="4">
    <location>
        <position position="214"/>
    </location>
    <ligand>
        <name>Mn(2+)</name>
        <dbReference type="ChEBI" id="CHEBI:29035"/>
        <label>1</label>
    </ligand>
</feature>
<keyword evidence="4" id="KW-0464">Manganese</keyword>
<dbReference type="InterPro" id="IPR005925">
    <property type="entry name" value="Agmatinase-rel"/>
</dbReference>
<comment type="cofactor">
    <cofactor evidence="4">
        <name>Mn(2+)</name>
        <dbReference type="ChEBI" id="CHEBI:29035"/>
    </cofactor>
    <text evidence="4">Binds 2 manganese ions per subunit.</text>
</comment>
<dbReference type="PANTHER" id="PTHR11358:SF26">
    <property type="entry name" value="GUANIDINO ACID HYDROLASE, MITOCHONDRIAL"/>
    <property type="match status" value="1"/>
</dbReference>
<keyword evidence="3 5" id="KW-0378">Hydrolase</keyword>
<dbReference type="Proteomes" id="UP000186940">
    <property type="component" value="Unassembled WGS sequence"/>
</dbReference>
<gene>
    <name evidence="6" type="ORF">SCAL_001622</name>
</gene>
<comment type="similarity">
    <text evidence="1">Belongs to the arginase family. Agmatinase subfamily.</text>
</comment>
<protein>
    <submittedName>
        <fullName evidence="6">Agmatinase</fullName>
        <ecNumber evidence="6">3.5.3.11</ecNumber>
    </submittedName>
</protein>
<dbReference type="AlphaFoldDB" id="A0A1F2P806"/>
<name>A0A1F2P806_9EURY</name>
<dbReference type="PANTHER" id="PTHR11358">
    <property type="entry name" value="ARGINASE/AGMATINASE"/>
    <property type="match status" value="1"/>
</dbReference>
<dbReference type="GO" id="GO:0033389">
    <property type="term" value="P:putrescine biosynthetic process from arginine, via agmatine"/>
    <property type="evidence" value="ECO:0007669"/>
    <property type="project" value="TreeGrafter"/>
</dbReference>
<comment type="caution">
    <text evidence="6">The sequence shown here is derived from an EMBL/GenBank/DDBJ whole genome shotgun (WGS) entry which is preliminary data.</text>
</comment>
<reference evidence="6" key="1">
    <citation type="submission" date="2016-05" db="EMBL/GenBank/DDBJ databases">
        <title>Microbial consortia oxidize butane by reversing methanogenesis.</title>
        <authorList>
            <person name="Laso-Perez R."/>
            <person name="Richter M."/>
            <person name="Wegener G."/>
            <person name="Musat F."/>
        </authorList>
    </citation>
    <scope>NUCLEOTIDE SEQUENCE [LARGE SCALE GENOMIC DNA]</scope>
    <source>
        <strain evidence="6">BOX2</strain>
    </source>
</reference>
<dbReference type="InterPro" id="IPR006035">
    <property type="entry name" value="Ureohydrolase"/>
</dbReference>
<dbReference type="InterPro" id="IPR020855">
    <property type="entry name" value="Ureohydrolase_Mn_BS"/>
</dbReference>
<keyword evidence="7" id="KW-1185">Reference proteome</keyword>
<feature type="binding site" evidence="4">
    <location>
        <position position="125"/>
    </location>
    <ligand>
        <name>Mn(2+)</name>
        <dbReference type="ChEBI" id="CHEBI:29035"/>
        <label>1</label>
    </ligand>
</feature>
<sequence>MYTEPLFAASRSAYADAKVVILGMPLEKSVSFRGGCRFAPDAIRTASRNLEWYSFRYDTDLADALICDMGDLDVNLPITDLKMLVNGAIEDILRDGKLPIVMGGEHTVSSFIVPATGVDTVIIFDAHPDLRDSYGGDEYAHACTSRRIVEAIGAENVAIIGVRSGSKEEFEYAKDEKILVHSSEDLSSQGPDKIIDDLKSWIGDDKIYISIDMDVLDPSFAPAVSNPEPYGISPSCIKEFIHKFAGQTVGFDIVEITPTYDHGITAIMGAKFIIEFIHSYLSGGI</sequence>
<organism evidence="6 7">
    <name type="scientific">Candidatus Syntropharchaeum caldarium</name>
    <dbReference type="NCBI Taxonomy" id="1838285"/>
    <lineage>
        <taxon>Archaea</taxon>
        <taxon>Methanobacteriati</taxon>
        <taxon>Methanobacteriota</taxon>
        <taxon>Stenosarchaea group</taxon>
        <taxon>Methanomicrobia</taxon>
        <taxon>Methanosarcinales</taxon>
        <taxon>ANME-2 cluster</taxon>
        <taxon>Candidatus Syntropharchaeum</taxon>
    </lineage>
</organism>
<dbReference type="PIRSF" id="PIRSF036979">
    <property type="entry name" value="Arginase"/>
    <property type="match status" value="1"/>
</dbReference>
<dbReference type="PROSITE" id="PS51409">
    <property type="entry name" value="ARGINASE_2"/>
    <property type="match status" value="1"/>
</dbReference>
<dbReference type="GO" id="GO:0046872">
    <property type="term" value="F:metal ion binding"/>
    <property type="evidence" value="ECO:0007669"/>
    <property type="project" value="UniProtKB-KW"/>
</dbReference>
<evidence type="ECO:0000256" key="2">
    <source>
        <dbReference type="ARBA" id="ARBA00022723"/>
    </source>
</evidence>